<accession>A0A812GI25</accession>
<evidence type="ECO:0000313" key="3">
    <source>
        <dbReference type="Proteomes" id="UP000604046"/>
    </source>
</evidence>
<dbReference type="Proteomes" id="UP000604046">
    <property type="component" value="Unassembled WGS sequence"/>
</dbReference>
<reference evidence="2" key="1">
    <citation type="submission" date="2021-02" db="EMBL/GenBank/DDBJ databases">
        <authorList>
            <person name="Dougan E. K."/>
            <person name="Rhodes N."/>
            <person name="Thang M."/>
            <person name="Chan C."/>
        </authorList>
    </citation>
    <scope>NUCLEOTIDE SEQUENCE</scope>
</reference>
<protein>
    <submittedName>
        <fullName evidence="2">Uncharacterized protein</fullName>
    </submittedName>
</protein>
<feature type="compositionally biased region" description="Pro residues" evidence="1">
    <location>
        <begin position="37"/>
        <end position="48"/>
    </location>
</feature>
<evidence type="ECO:0000256" key="1">
    <source>
        <dbReference type="SAM" id="MobiDB-lite"/>
    </source>
</evidence>
<feature type="non-terminal residue" evidence="2">
    <location>
        <position position="612"/>
    </location>
</feature>
<organism evidence="2 3">
    <name type="scientific">Symbiodinium natans</name>
    <dbReference type="NCBI Taxonomy" id="878477"/>
    <lineage>
        <taxon>Eukaryota</taxon>
        <taxon>Sar</taxon>
        <taxon>Alveolata</taxon>
        <taxon>Dinophyceae</taxon>
        <taxon>Suessiales</taxon>
        <taxon>Symbiodiniaceae</taxon>
        <taxon>Symbiodinium</taxon>
    </lineage>
</organism>
<comment type="caution">
    <text evidence="2">The sequence shown here is derived from an EMBL/GenBank/DDBJ whole genome shotgun (WGS) entry which is preliminary data.</text>
</comment>
<dbReference type="EMBL" id="CAJNDS010000018">
    <property type="protein sequence ID" value="CAE6918732.1"/>
    <property type="molecule type" value="Genomic_DNA"/>
</dbReference>
<sequence length="612" mass="66564">MRLAAAGAAGALLCSAEVRGASLQQRCAAAVRARWGGPPPRPQPPPPEAAGSTLEAALTGSRPPDVYLKTEDVEDQRFFARMRANSVVGGDLPHGPASEHMCPMPEWAWSNATGILMDHQCYDTTWREAFLGMASALEKSLVEEWWPAEGTLVALMRYGKGSARLSRSSDVAAGGDIEFMVNADPWTKNSTSSCLQSAWNSGCHRSPGDAWSRQWSSPICSGWPRTTTRLTSRSITSSAPTSRSATQHMWCRSSSTATRWTLDEGRPSSRRFAALSGGADGQAASARGTGCRTAYGRSVPCPREALKILERSGEYPGCMGLPLVQWVRVGVDARNRDLALNGLTLEDLELLEANARRLHQAGHLSFLRQFASGGCARRQMEQLRASTAPRALRACANCTEVLCLHIWCKIDWGVDPVLQFLATARAVISRFVVTLAHGVVLARGYNPKGMKALKDHFQTELSLQKWQMAVGVPDRLLGWALEALSFREPTRPPNADEALGTKGFQLLWRHHPSLAADVYLLLRLRGCTPGLPPGRLAARLSRSTQAARNAQRERLLLGLPRWLRRSLQNRRGEGRDGLRLLRILDLGNCSGSLLLSAAATACQGARRSAPAG</sequence>
<name>A0A812GI25_9DINO</name>
<gene>
    <name evidence="2" type="ORF">SNAT2548_LOCUS385</name>
</gene>
<dbReference type="AlphaFoldDB" id="A0A812GI25"/>
<proteinExistence type="predicted"/>
<evidence type="ECO:0000313" key="2">
    <source>
        <dbReference type="EMBL" id="CAE6918732.1"/>
    </source>
</evidence>
<feature type="region of interest" description="Disordered" evidence="1">
    <location>
        <begin position="34"/>
        <end position="55"/>
    </location>
</feature>
<keyword evidence="3" id="KW-1185">Reference proteome</keyword>